<dbReference type="PANTHER" id="PTHR45969">
    <property type="entry name" value="RING ZINC FINGER PROTEIN-RELATED"/>
    <property type="match status" value="1"/>
</dbReference>
<dbReference type="Gene3D" id="3.30.40.10">
    <property type="entry name" value="Zinc/RING finger domain, C3HC4 (zinc finger)"/>
    <property type="match status" value="1"/>
</dbReference>
<evidence type="ECO:0000259" key="5">
    <source>
        <dbReference type="PROSITE" id="PS50089"/>
    </source>
</evidence>
<organism evidence="6 7">
    <name type="scientific">Meloidogyne enterolobii</name>
    <name type="common">Root-knot nematode worm</name>
    <name type="synonym">Meloidogyne mayaguensis</name>
    <dbReference type="NCBI Taxonomy" id="390850"/>
    <lineage>
        <taxon>Eukaryota</taxon>
        <taxon>Metazoa</taxon>
        <taxon>Ecdysozoa</taxon>
        <taxon>Nematoda</taxon>
        <taxon>Chromadorea</taxon>
        <taxon>Rhabditida</taxon>
        <taxon>Tylenchina</taxon>
        <taxon>Tylenchomorpha</taxon>
        <taxon>Tylenchoidea</taxon>
        <taxon>Meloidogynidae</taxon>
        <taxon>Meloidogyninae</taxon>
        <taxon>Meloidogyne</taxon>
    </lineage>
</organism>
<dbReference type="InterPro" id="IPR043136">
    <property type="entry name" value="B30.2/SPRY_sf"/>
</dbReference>
<proteinExistence type="predicted"/>
<evidence type="ECO:0000256" key="4">
    <source>
        <dbReference type="PROSITE-ProRule" id="PRU00175"/>
    </source>
</evidence>
<accession>A0A6V7W8U3</accession>
<dbReference type="CDD" id="cd16448">
    <property type="entry name" value="RING-H2"/>
    <property type="match status" value="1"/>
</dbReference>
<dbReference type="PROSITE" id="PS50089">
    <property type="entry name" value="ZF_RING_2"/>
    <property type="match status" value="1"/>
</dbReference>
<dbReference type="InterPro" id="IPR013083">
    <property type="entry name" value="Znf_RING/FYVE/PHD"/>
</dbReference>
<evidence type="ECO:0000256" key="1">
    <source>
        <dbReference type="ARBA" id="ARBA00022723"/>
    </source>
</evidence>
<evidence type="ECO:0000256" key="2">
    <source>
        <dbReference type="ARBA" id="ARBA00022771"/>
    </source>
</evidence>
<keyword evidence="3" id="KW-0862">Zinc</keyword>
<reference evidence="6 7" key="1">
    <citation type="submission" date="2020-08" db="EMBL/GenBank/DDBJ databases">
        <authorList>
            <person name="Koutsovoulos G."/>
            <person name="Danchin GJ E."/>
        </authorList>
    </citation>
    <scope>NUCLEOTIDE SEQUENCE [LARGE SCALE GENOMIC DNA]</scope>
</reference>
<feature type="domain" description="RING-type" evidence="5">
    <location>
        <begin position="9"/>
        <end position="51"/>
    </location>
</feature>
<dbReference type="GO" id="GO:0016567">
    <property type="term" value="P:protein ubiquitination"/>
    <property type="evidence" value="ECO:0007669"/>
    <property type="project" value="TreeGrafter"/>
</dbReference>
<name>A0A6V7W8U3_MELEN</name>
<dbReference type="AlphaFoldDB" id="A0A6V7W8U3"/>
<protein>
    <recommendedName>
        <fullName evidence="5">RING-type domain-containing protein</fullName>
    </recommendedName>
</protein>
<dbReference type="Gene3D" id="2.60.120.920">
    <property type="match status" value="1"/>
</dbReference>
<keyword evidence="1" id="KW-0479">Metal-binding</keyword>
<dbReference type="EMBL" id="CAJEWN010000471">
    <property type="protein sequence ID" value="CAD2183514.1"/>
    <property type="molecule type" value="Genomic_DNA"/>
</dbReference>
<evidence type="ECO:0000256" key="3">
    <source>
        <dbReference type="ARBA" id="ARBA00022833"/>
    </source>
</evidence>
<dbReference type="InterPro" id="IPR001841">
    <property type="entry name" value="Znf_RING"/>
</dbReference>
<keyword evidence="2 4" id="KW-0863">Zinc-finger</keyword>
<dbReference type="OrthoDB" id="5855253at2759"/>
<gene>
    <name evidence="6" type="ORF">MENT_LOCUS35814</name>
</gene>
<comment type="caution">
    <text evidence="6">The sequence shown here is derived from an EMBL/GenBank/DDBJ whole genome shotgun (WGS) entry which is preliminary data.</text>
</comment>
<evidence type="ECO:0000313" key="6">
    <source>
        <dbReference type="EMBL" id="CAD2183514.1"/>
    </source>
</evidence>
<dbReference type="GO" id="GO:0008270">
    <property type="term" value="F:zinc ion binding"/>
    <property type="evidence" value="ECO:0007669"/>
    <property type="project" value="UniProtKB-KW"/>
</dbReference>
<dbReference type="Proteomes" id="UP000580250">
    <property type="component" value="Unassembled WGS sequence"/>
</dbReference>
<dbReference type="PANTHER" id="PTHR45969:SF69">
    <property type="entry name" value="FINGER DOMAIN PROTEIN, PUTATIVE (AFU_ORTHOLOGUE AFUA_3G12190)-RELATED"/>
    <property type="match status" value="1"/>
</dbReference>
<dbReference type="SMART" id="SM00184">
    <property type="entry name" value="RING"/>
    <property type="match status" value="1"/>
</dbReference>
<dbReference type="SUPFAM" id="SSF57850">
    <property type="entry name" value="RING/U-box"/>
    <property type="match status" value="1"/>
</dbReference>
<dbReference type="Pfam" id="PF13639">
    <property type="entry name" value="zf-RING_2"/>
    <property type="match status" value="1"/>
</dbReference>
<sequence length="364" mass="41442">MVNYKFGRCTVCLKSLLLENVYTLKNCNHTFHHECVAKWISEGSQDCPRCRAPATLTDIKQLSLEDASDSSDNSGDELIQCSSNMTTLNLAANDLFEKTIGDLIKLNNLNCVRYIEIKNKWCEFHSGWICCFNNCINTNKPVGKCIKGNGFGNLVDDENIKYINYKPTGKCARGSGFTNLINDENISYINCLEGKGGCDKEVFVYSENSFDKPQNCFTYSLYYFEIKCKFEGELNIDEACVNIGLKNCNVNNRIRFVANESMIKNEKRKEFRLPTTFNNNDIFGCGLVYPPTNKMNEFPYIFFTQNGQQIGNGILLKGISDSFKPYVYLKCCSIEANFGNDLASKPFKYDISNHFILKEFINFI</sequence>
<evidence type="ECO:0000313" key="7">
    <source>
        <dbReference type="Proteomes" id="UP000580250"/>
    </source>
</evidence>
<dbReference type="GO" id="GO:0061630">
    <property type="term" value="F:ubiquitin protein ligase activity"/>
    <property type="evidence" value="ECO:0007669"/>
    <property type="project" value="TreeGrafter"/>
</dbReference>